<dbReference type="AlphaFoldDB" id="A0A9W5YF20"/>
<feature type="transmembrane region" description="Helical" evidence="2">
    <location>
        <begin position="196"/>
        <end position="224"/>
    </location>
</feature>
<name>A0A9W5YF20_9FIRM</name>
<evidence type="ECO:0000313" key="4">
    <source>
        <dbReference type="Proteomes" id="UP001144256"/>
    </source>
</evidence>
<feature type="transmembrane region" description="Helical" evidence="2">
    <location>
        <begin position="244"/>
        <end position="263"/>
    </location>
</feature>
<sequence length="566" mass="61516">MVFNDIERLAKLFAYIMCFLSTISIGCLVIKNRKDPEKRTKAIKGLFYLFIAAFIITSAFFIANNLNNLVGKLSRGIEHNPGGITGSINSPTQDIHIGFVEGILISALEFLVNSFKVMREWILGVDISLQNILFNIEENPIVNLVVPLKNGGSINLFNLMLMSVGVFIYIMVVRTGHSIIRFSTDERRGEEVREYLYSWGLIVIYIATAPAFIYVIISLSNYMLGLLNKIDFSNSYADVFEMDARKYGIGISIAKIYVIYIEFKIWTIMIFRKAILNGFYVLAPVALAVGQLQEFNSSNAWLGTVIKFAFYPFYYGFSFVIATVVLNGMSNGNNAIVIIIMYGIIFKLADTIIAVFQVVKGSGGRPPKTGVDSMMGMVAYTVTNLVRMNSTKGGNTYNGSSKNTNKTSNNTTGAKVMSTVSNFATNQVRNAVDKIGVSKGFVDSVKKGVTTGAKYGGTFGGGVGKVLNSNITKTALSVGVGMAAASIGESPMAGIPAFQASKIMLNKMPIDKVGKGLGKVSGAAATGVVSGANNIRKEMIQDKGRDMGQGVRNYFASADNKSHSRR</sequence>
<proteinExistence type="predicted"/>
<feature type="transmembrane region" description="Helical" evidence="2">
    <location>
        <begin position="336"/>
        <end position="359"/>
    </location>
</feature>
<accession>A0A9W5YF20</accession>
<reference evidence="3" key="1">
    <citation type="submission" date="2022-06" db="EMBL/GenBank/DDBJ databases">
        <title>Vallitalea longa sp. nov., an anaerobic bacterium isolated from marine sediment.</title>
        <authorList>
            <person name="Hirano S."/>
            <person name="Terahara T."/>
            <person name="Mori K."/>
            <person name="Hamada M."/>
            <person name="Matsumoto R."/>
            <person name="Kobayashi T."/>
        </authorList>
    </citation>
    <scope>NUCLEOTIDE SEQUENCE</scope>
    <source>
        <strain evidence="3">SH18-1</strain>
    </source>
</reference>
<dbReference type="EMBL" id="BRLB01000031">
    <property type="protein sequence ID" value="GKX32307.1"/>
    <property type="molecule type" value="Genomic_DNA"/>
</dbReference>
<evidence type="ECO:0000256" key="1">
    <source>
        <dbReference type="SAM" id="MobiDB-lite"/>
    </source>
</evidence>
<feature type="transmembrane region" description="Helical" evidence="2">
    <location>
        <begin position="156"/>
        <end position="175"/>
    </location>
</feature>
<dbReference type="RefSeq" id="WP_281819789.1">
    <property type="nucleotide sequence ID" value="NZ_BRLB01000031.1"/>
</dbReference>
<feature type="transmembrane region" description="Helical" evidence="2">
    <location>
        <begin position="12"/>
        <end position="30"/>
    </location>
</feature>
<feature type="transmembrane region" description="Helical" evidence="2">
    <location>
        <begin position="275"/>
        <end position="292"/>
    </location>
</feature>
<evidence type="ECO:0000256" key="2">
    <source>
        <dbReference type="SAM" id="Phobius"/>
    </source>
</evidence>
<feature type="transmembrane region" description="Helical" evidence="2">
    <location>
        <begin position="312"/>
        <end position="329"/>
    </location>
</feature>
<keyword evidence="2" id="KW-0472">Membrane</keyword>
<evidence type="ECO:0000313" key="3">
    <source>
        <dbReference type="EMBL" id="GKX32307.1"/>
    </source>
</evidence>
<gene>
    <name evidence="3" type="ORF">SH1V18_47870</name>
</gene>
<feature type="region of interest" description="Disordered" evidence="1">
    <location>
        <begin position="393"/>
        <end position="412"/>
    </location>
</feature>
<organism evidence="3 4">
    <name type="scientific">Vallitalea longa</name>
    <dbReference type="NCBI Taxonomy" id="2936439"/>
    <lineage>
        <taxon>Bacteria</taxon>
        <taxon>Bacillati</taxon>
        <taxon>Bacillota</taxon>
        <taxon>Clostridia</taxon>
        <taxon>Lachnospirales</taxon>
        <taxon>Vallitaleaceae</taxon>
        <taxon>Vallitalea</taxon>
    </lineage>
</organism>
<keyword evidence="2" id="KW-0812">Transmembrane</keyword>
<feature type="transmembrane region" description="Helical" evidence="2">
    <location>
        <begin position="42"/>
        <end position="63"/>
    </location>
</feature>
<keyword evidence="4" id="KW-1185">Reference proteome</keyword>
<protein>
    <submittedName>
        <fullName evidence="3">Uncharacterized protein</fullName>
    </submittedName>
</protein>
<comment type="caution">
    <text evidence="3">The sequence shown here is derived from an EMBL/GenBank/DDBJ whole genome shotgun (WGS) entry which is preliminary data.</text>
</comment>
<keyword evidence="2" id="KW-1133">Transmembrane helix</keyword>
<dbReference type="Proteomes" id="UP001144256">
    <property type="component" value="Unassembled WGS sequence"/>
</dbReference>